<evidence type="ECO:0000259" key="6">
    <source>
        <dbReference type="PROSITE" id="PS50181"/>
    </source>
</evidence>
<feature type="compositionally biased region" description="Basic and acidic residues" evidence="5">
    <location>
        <begin position="305"/>
        <end position="357"/>
    </location>
</feature>
<proteinExistence type="predicted"/>
<feature type="domain" description="F-box" evidence="6">
    <location>
        <begin position="8"/>
        <end position="57"/>
    </location>
</feature>
<accession>A0AAD8WV00</accession>
<evidence type="ECO:0000313" key="9">
    <source>
        <dbReference type="Proteomes" id="UP001231189"/>
    </source>
</evidence>
<dbReference type="Proteomes" id="UP001231189">
    <property type="component" value="Unassembled WGS sequence"/>
</dbReference>
<dbReference type="Pfam" id="PF03478">
    <property type="entry name" value="Beta-prop_KIB1-4"/>
    <property type="match status" value="1"/>
</dbReference>
<sequence length="366" mass="41829">MEGPPATDADWSELPADLLNTVLGELEFPDLFSSAAVCTTWRDTARALRHLGMYNRSQTPCLIYIAAATGTHTAELFSLADKKTYKARIPDPPIGERNIVGSSHGWLVTADGRSELHLLNPVTGEQIALPSVVTIEQVSPVFNHVGSVERYDLSFYDTTGKEYQPPQPYALDELRGILPVKAKAASLPPGVTAERCWCGRVAKVKQVEDFSDKFGMKFFMCASYEHDPPRSSASSSTRPPSPPPLCKWFHWIDTEQPDWAREEVEEKQRRAWATFFEEERWEKVRANEKAERERQIQKLRAEQARNREVNQKRMDDEAARRFAEEEVRREAREAERKRLRERAVEAQAAEERGDKSGKWPRWMQGK</sequence>
<dbReference type="Gene3D" id="1.20.1280.50">
    <property type="match status" value="1"/>
</dbReference>
<keyword evidence="3" id="KW-0862">Zinc</keyword>
<dbReference type="InterPro" id="IPR036047">
    <property type="entry name" value="F-box-like_dom_sf"/>
</dbReference>
<evidence type="ECO:0000256" key="3">
    <source>
        <dbReference type="ARBA" id="ARBA00022833"/>
    </source>
</evidence>
<feature type="region of interest" description="Disordered" evidence="5">
    <location>
        <begin position="305"/>
        <end position="366"/>
    </location>
</feature>
<dbReference type="InterPro" id="IPR005174">
    <property type="entry name" value="KIB1-4_b-propeller"/>
</dbReference>
<evidence type="ECO:0000256" key="5">
    <source>
        <dbReference type="SAM" id="MobiDB-lite"/>
    </source>
</evidence>
<evidence type="ECO:0000256" key="2">
    <source>
        <dbReference type="ARBA" id="ARBA00022771"/>
    </source>
</evidence>
<evidence type="ECO:0008006" key="10">
    <source>
        <dbReference type="Google" id="ProtNLM"/>
    </source>
</evidence>
<organism evidence="8 9">
    <name type="scientific">Lolium multiflorum</name>
    <name type="common">Italian ryegrass</name>
    <name type="synonym">Lolium perenne subsp. multiflorum</name>
    <dbReference type="NCBI Taxonomy" id="4521"/>
    <lineage>
        <taxon>Eukaryota</taxon>
        <taxon>Viridiplantae</taxon>
        <taxon>Streptophyta</taxon>
        <taxon>Embryophyta</taxon>
        <taxon>Tracheophyta</taxon>
        <taxon>Spermatophyta</taxon>
        <taxon>Magnoliopsida</taxon>
        <taxon>Liliopsida</taxon>
        <taxon>Poales</taxon>
        <taxon>Poaceae</taxon>
        <taxon>BOP clade</taxon>
        <taxon>Pooideae</taxon>
        <taxon>Poodae</taxon>
        <taxon>Poeae</taxon>
        <taxon>Poeae Chloroplast Group 2 (Poeae type)</taxon>
        <taxon>Loliodinae</taxon>
        <taxon>Loliinae</taxon>
        <taxon>Lolium</taxon>
    </lineage>
</organism>
<dbReference type="PROSITE" id="PS51999">
    <property type="entry name" value="ZF_GRF"/>
    <property type="match status" value="1"/>
</dbReference>
<dbReference type="SUPFAM" id="SSF81383">
    <property type="entry name" value="F-box domain"/>
    <property type="match status" value="1"/>
</dbReference>
<evidence type="ECO:0000259" key="7">
    <source>
        <dbReference type="PROSITE" id="PS51999"/>
    </source>
</evidence>
<keyword evidence="2 4" id="KW-0863">Zinc-finger</keyword>
<comment type="caution">
    <text evidence="8">The sequence shown here is derived from an EMBL/GenBank/DDBJ whole genome shotgun (WGS) entry which is preliminary data.</text>
</comment>
<dbReference type="CDD" id="cd22249">
    <property type="entry name" value="UDM1_RNF168_RNF169-like"/>
    <property type="match status" value="1"/>
</dbReference>
<gene>
    <name evidence="8" type="ORF">QYE76_039931</name>
</gene>
<keyword evidence="1" id="KW-0479">Metal-binding</keyword>
<name>A0AAD8WV00_LOLMU</name>
<evidence type="ECO:0000256" key="1">
    <source>
        <dbReference type="ARBA" id="ARBA00022723"/>
    </source>
</evidence>
<dbReference type="InterPro" id="IPR001810">
    <property type="entry name" value="F-box_dom"/>
</dbReference>
<dbReference type="InterPro" id="IPR010666">
    <property type="entry name" value="Znf_GRF"/>
</dbReference>
<dbReference type="PROSITE" id="PS50181">
    <property type="entry name" value="FBOX"/>
    <property type="match status" value="1"/>
</dbReference>
<keyword evidence="9" id="KW-1185">Reference proteome</keyword>
<evidence type="ECO:0000256" key="4">
    <source>
        <dbReference type="PROSITE-ProRule" id="PRU01343"/>
    </source>
</evidence>
<dbReference type="Pfam" id="PF00646">
    <property type="entry name" value="F-box"/>
    <property type="match status" value="1"/>
</dbReference>
<evidence type="ECO:0000313" key="8">
    <source>
        <dbReference type="EMBL" id="KAK1679083.1"/>
    </source>
</evidence>
<protein>
    <recommendedName>
        <fullName evidence="10">F-box domain-containing protein</fullName>
    </recommendedName>
</protein>
<feature type="domain" description="GRF-type" evidence="7">
    <location>
        <begin position="196"/>
        <end position="255"/>
    </location>
</feature>
<reference evidence="8" key="1">
    <citation type="submission" date="2023-07" db="EMBL/GenBank/DDBJ databases">
        <title>A chromosome-level genome assembly of Lolium multiflorum.</title>
        <authorList>
            <person name="Chen Y."/>
            <person name="Copetti D."/>
            <person name="Kolliker R."/>
            <person name="Studer B."/>
        </authorList>
    </citation>
    <scope>NUCLEOTIDE SEQUENCE</scope>
    <source>
        <strain evidence="8">02402/16</strain>
        <tissue evidence="8">Leaf</tissue>
    </source>
</reference>
<dbReference type="PANTHER" id="PTHR44586">
    <property type="entry name" value="F-BOX DOMAIN CONTAINING PROTEIN, EXPRESSED"/>
    <property type="match status" value="1"/>
</dbReference>
<dbReference type="AlphaFoldDB" id="A0AAD8WV00"/>
<dbReference type="PANTHER" id="PTHR44586:SF10">
    <property type="entry name" value="DUF295 DOMAIN-CONTAINING PROTEIN"/>
    <property type="match status" value="1"/>
</dbReference>
<dbReference type="EMBL" id="JAUUTY010000002">
    <property type="protein sequence ID" value="KAK1679083.1"/>
    <property type="molecule type" value="Genomic_DNA"/>
</dbReference>
<dbReference type="GO" id="GO:0008270">
    <property type="term" value="F:zinc ion binding"/>
    <property type="evidence" value="ECO:0007669"/>
    <property type="project" value="UniProtKB-KW"/>
</dbReference>